<name>A0AAD4BS11_BOLED</name>
<feature type="non-terminal residue" evidence="3">
    <location>
        <position position="1"/>
    </location>
</feature>
<accession>A0AAD4BS11</accession>
<dbReference type="AlphaFoldDB" id="A0AAD4BS11"/>
<reference evidence="3" key="1">
    <citation type="submission" date="2019-10" db="EMBL/GenBank/DDBJ databases">
        <authorList>
            <consortium name="DOE Joint Genome Institute"/>
            <person name="Kuo A."/>
            <person name="Miyauchi S."/>
            <person name="Kiss E."/>
            <person name="Drula E."/>
            <person name="Kohler A."/>
            <person name="Sanchez-Garcia M."/>
            <person name="Andreopoulos B."/>
            <person name="Barry K.W."/>
            <person name="Bonito G."/>
            <person name="Buee M."/>
            <person name="Carver A."/>
            <person name="Chen C."/>
            <person name="Cichocki N."/>
            <person name="Clum A."/>
            <person name="Culley D."/>
            <person name="Crous P.W."/>
            <person name="Fauchery L."/>
            <person name="Girlanda M."/>
            <person name="Hayes R."/>
            <person name="Keri Z."/>
            <person name="LaButti K."/>
            <person name="Lipzen A."/>
            <person name="Lombard V."/>
            <person name="Magnuson J."/>
            <person name="Maillard F."/>
            <person name="Morin E."/>
            <person name="Murat C."/>
            <person name="Nolan M."/>
            <person name="Ohm R."/>
            <person name="Pangilinan J."/>
            <person name="Pereira M."/>
            <person name="Perotto S."/>
            <person name="Peter M."/>
            <person name="Riley R."/>
            <person name="Sitrit Y."/>
            <person name="Stielow B."/>
            <person name="Szollosi G."/>
            <person name="Zifcakova L."/>
            <person name="Stursova M."/>
            <person name="Spatafora J.W."/>
            <person name="Tedersoo L."/>
            <person name="Vaario L.-M."/>
            <person name="Yamada A."/>
            <person name="Yan M."/>
            <person name="Wang P."/>
            <person name="Xu J."/>
            <person name="Bruns T."/>
            <person name="Baldrian P."/>
            <person name="Vilgalys R."/>
            <person name="Henrissat B."/>
            <person name="Grigoriev I.V."/>
            <person name="Hibbett D."/>
            <person name="Nagy L.G."/>
            <person name="Martin F.M."/>
        </authorList>
    </citation>
    <scope>NUCLEOTIDE SEQUENCE</scope>
    <source>
        <strain evidence="3">BED1</strain>
    </source>
</reference>
<dbReference type="InterPro" id="IPR049233">
    <property type="entry name" value="DUF6830"/>
</dbReference>
<comment type="caution">
    <text evidence="3">The sequence shown here is derived from an EMBL/GenBank/DDBJ whole genome shotgun (WGS) entry which is preliminary data.</text>
</comment>
<feature type="signal peptide" evidence="1">
    <location>
        <begin position="1"/>
        <end position="20"/>
    </location>
</feature>
<keyword evidence="4" id="KW-1185">Reference proteome</keyword>
<evidence type="ECO:0000259" key="2">
    <source>
        <dbReference type="Pfam" id="PF20722"/>
    </source>
</evidence>
<protein>
    <recommendedName>
        <fullName evidence="2">DUF6830 domain-containing protein</fullName>
    </recommendedName>
</protein>
<keyword evidence="1" id="KW-0732">Signal</keyword>
<evidence type="ECO:0000313" key="4">
    <source>
        <dbReference type="Proteomes" id="UP001194468"/>
    </source>
</evidence>
<evidence type="ECO:0000256" key="1">
    <source>
        <dbReference type="SAM" id="SignalP"/>
    </source>
</evidence>
<sequence length="140" mass="15700">PCSFISGPIALHLRFHLVIGSMATSDIAEKYDLPDPHHALVQYLYSNHNDQPLMVGGRRYHCADDPPPFKQLQVWQKAHLQQRSYHNSTAVLSAQMLNASPPVTGWPKGRYDAAIVNVDDDMVWPHSGLKGLAVLLDQHR</sequence>
<dbReference type="EMBL" id="WHUW01000015">
    <property type="protein sequence ID" value="KAF8438798.1"/>
    <property type="molecule type" value="Genomic_DNA"/>
</dbReference>
<dbReference type="Proteomes" id="UP001194468">
    <property type="component" value="Unassembled WGS sequence"/>
</dbReference>
<dbReference type="Pfam" id="PF20722">
    <property type="entry name" value="DUF6830"/>
    <property type="match status" value="1"/>
</dbReference>
<reference evidence="3" key="2">
    <citation type="journal article" date="2020" name="Nat. Commun.">
        <title>Large-scale genome sequencing of mycorrhizal fungi provides insights into the early evolution of symbiotic traits.</title>
        <authorList>
            <person name="Miyauchi S."/>
            <person name="Kiss E."/>
            <person name="Kuo A."/>
            <person name="Drula E."/>
            <person name="Kohler A."/>
            <person name="Sanchez-Garcia M."/>
            <person name="Morin E."/>
            <person name="Andreopoulos B."/>
            <person name="Barry K.W."/>
            <person name="Bonito G."/>
            <person name="Buee M."/>
            <person name="Carver A."/>
            <person name="Chen C."/>
            <person name="Cichocki N."/>
            <person name="Clum A."/>
            <person name="Culley D."/>
            <person name="Crous P.W."/>
            <person name="Fauchery L."/>
            <person name="Girlanda M."/>
            <person name="Hayes R.D."/>
            <person name="Keri Z."/>
            <person name="LaButti K."/>
            <person name="Lipzen A."/>
            <person name="Lombard V."/>
            <person name="Magnuson J."/>
            <person name="Maillard F."/>
            <person name="Murat C."/>
            <person name="Nolan M."/>
            <person name="Ohm R.A."/>
            <person name="Pangilinan J."/>
            <person name="Pereira M.F."/>
            <person name="Perotto S."/>
            <person name="Peter M."/>
            <person name="Pfister S."/>
            <person name="Riley R."/>
            <person name="Sitrit Y."/>
            <person name="Stielow J.B."/>
            <person name="Szollosi G."/>
            <person name="Zifcakova L."/>
            <person name="Stursova M."/>
            <person name="Spatafora J.W."/>
            <person name="Tedersoo L."/>
            <person name="Vaario L.M."/>
            <person name="Yamada A."/>
            <person name="Yan M."/>
            <person name="Wang P."/>
            <person name="Xu J."/>
            <person name="Bruns T."/>
            <person name="Baldrian P."/>
            <person name="Vilgalys R."/>
            <person name="Dunand C."/>
            <person name="Henrissat B."/>
            <person name="Grigoriev I.V."/>
            <person name="Hibbett D."/>
            <person name="Nagy L.G."/>
            <person name="Martin F.M."/>
        </authorList>
    </citation>
    <scope>NUCLEOTIDE SEQUENCE</scope>
    <source>
        <strain evidence="3">BED1</strain>
    </source>
</reference>
<gene>
    <name evidence="3" type="ORF">L210DRAFT_853584</name>
</gene>
<feature type="chain" id="PRO_5041940549" description="DUF6830 domain-containing protein" evidence="1">
    <location>
        <begin position="21"/>
        <end position="140"/>
    </location>
</feature>
<organism evidence="3 4">
    <name type="scientific">Boletus edulis BED1</name>
    <dbReference type="NCBI Taxonomy" id="1328754"/>
    <lineage>
        <taxon>Eukaryota</taxon>
        <taxon>Fungi</taxon>
        <taxon>Dikarya</taxon>
        <taxon>Basidiomycota</taxon>
        <taxon>Agaricomycotina</taxon>
        <taxon>Agaricomycetes</taxon>
        <taxon>Agaricomycetidae</taxon>
        <taxon>Boletales</taxon>
        <taxon>Boletineae</taxon>
        <taxon>Boletaceae</taxon>
        <taxon>Boletoideae</taxon>
        <taxon>Boletus</taxon>
    </lineage>
</organism>
<proteinExistence type="predicted"/>
<evidence type="ECO:0000313" key="3">
    <source>
        <dbReference type="EMBL" id="KAF8438798.1"/>
    </source>
</evidence>
<feature type="domain" description="DUF6830" evidence="2">
    <location>
        <begin position="2"/>
        <end position="134"/>
    </location>
</feature>